<reference evidence="1" key="1">
    <citation type="submission" date="2014-11" db="EMBL/GenBank/DDBJ databases">
        <authorList>
            <person name="Amaro Gonzalez C."/>
        </authorList>
    </citation>
    <scope>NUCLEOTIDE SEQUENCE</scope>
</reference>
<sequence length="31" mass="3891">MQSTDFLYLVVKYIKIMAHEVNFFLYKFKWS</sequence>
<name>A0A0E9UTT0_ANGAN</name>
<accession>A0A0E9UTT0</accession>
<reference evidence="1" key="2">
    <citation type="journal article" date="2015" name="Fish Shellfish Immunol.">
        <title>Early steps in the European eel (Anguilla anguilla)-Vibrio vulnificus interaction in the gills: Role of the RtxA13 toxin.</title>
        <authorList>
            <person name="Callol A."/>
            <person name="Pajuelo D."/>
            <person name="Ebbesson L."/>
            <person name="Teles M."/>
            <person name="MacKenzie S."/>
            <person name="Amaro C."/>
        </authorList>
    </citation>
    <scope>NUCLEOTIDE SEQUENCE</scope>
</reference>
<protein>
    <submittedName>
        <fullName evidence="1">Uncharacterized protein</fullName>
    </submittedName>
</protein>
<dbReference type="AlphaFoldDB" id="A0A0E9UTT0"/>
<dbReference type="EMBL" id="GBXM01039328">
    <property type="protein sequence ID" value="JAH69249.1"/>
    <property type="molecule type" value="Transcribed_RNA"/>
</dbReference>
<proteinExistence type="predicted"/>
<evidence type="ECO:0000313" key="1">
    <source>
        <dbReference type="EMBL" id="JAH69249.1"/>
    </source>
</evidence>
<organism evidence="1">
    <name type="scientific">Anguilla anguilla</name>
    <name type="common">European freshwater eel</name>
    <name type="synonym">Muraena anguilla</name>
    <dbReference type="NCBI Taxonomy" id="7936"/>
    <lineage>
        <taxon>Eukaryota</taxon>
        <taxon>Metazoa</taxon>
        <taxon>Chordata</taxon>
        <taxon>Craniata</taxon>
        <taxon>Vertebrata</taxon>
        <taxon>Euteleostomi</taxon>
        <taxon>Actinopterygii</taxon>
        <taxon>Neopterygii</taxon>
        <taxon>Teleostei</taxon>
        <taxon>Anguilliformes</taxon>
        <taxon>Anguillidae</taxon>
        <taxon>Anguilla</taxon>
    </lineage>
</organism>